<evidence type="ECO:0000313" key="2">
    <source>
        <dbReference type="EMBL" id="KAL3095850.1"/>
    </source>
</evidence>
<feature type="transmembrane region" description="Helical" evidence="1">
    <location>
        <begin position="23"/>
        <end position="52"/>
    </location>
</feature>
<reference evidence="2 3" key="1">
    <citation type="submission" date="2024-10" db="EMBL/GenBank/DDBJ databases">
        <authorList>
            <person name="Kim D."/>
        </authorList>
    </citation>
    <scope>NUCLEOTIDE SEQUENCE [LARGE SCALE GENOMIC DNA]</scope>
    <source>
        <strain evidence="2">Taebaek</strain>
    </source>
</reference>
<keyword evidence="3" id="KW-1185">Reference proteome</keyword>
<name>A0ABD2JYY8_HETSC</name>
<accession>A0ABD2JYY8</accession>
<dbReference type="Proteomes" id="UP001620645">
    <property type="component" value="Unassembled WGS sequence"/>
</dbReference>
<keyword evidence="1" id="KW-1133">Transmembrane helix</keyword>
<organism evidence="2 3">
    <name type="scientific">Heterodera schachtii</name>
    <name type="common">Sugarbeet cyst nematode worm</name>
    <name type="synonym">Tylenchus schachtii</name>
    <dbReference type="NCBI Taxonomy" id="97005"/>
    <lineage>
        <taxon>Eukaryota</taxon>
        <taxon>Metazoa</taxon>
        <taxon>Ecdysozoa</taxon>
        <taxon>Nematoda</taxon>
        <taxon>Chromadorea</taxon>
        <taxon>Rhabditida</taxon>
        <taxon>Tylenchina</taxon>
        <taxon>Tylenchomorpha</taxon>
        <taxon>Tylenchoidea</taxon>
        <taxon>Heteroderidae</taxon>
        <taxon>Heteroderinae</taxon>
        <taxon>Heterodera</taxon>
    </lineage>
</organism>
<proteinExistence type="predicted"/>
<evidence type="ECO:0008006" key="4">
    <source>
        <dbReference type="Google" id="ProtNLM"/>
    </source>
</evidence>
<feature type="transmembrane region" description="Helical" evidence="1">
    <location>
        <begin position="85"/>
        <end position="107"/>
    </location>
</feature>
<evidence type="ECO:0000256" key="1">
    <source>
        <dbReference type="SAM" id="Phobius"/>
    </source>
</evidence>
<comment type="caution">
    <text evidence="2">The sequence shown here is derived from an EMBL/GenBank/DDBJ whole genome shotgun (WGS) entry which is preliminary data.</text>
</comment>
<dbReference type="InterPro" id="IPR019424">
    <property type="entry name" value="7TM_GPCR_Srsx"/>
</dbReference>
<gene>
    <name evidence="2" type="ORF">niasHS_005609</name>
</gene>
<dbReference type="AlphaFoldDB" id="A0ABD2JYY8"/>
<evidence type="ECO:0000313" key="3">
    <source>
        <dbReference type="Proteomes" id="UP001620645"/>
    </source>
</evidence>
<dbReference type="EMBL" id="JBICCN010000078">
    <property type="protein sequence ID" value="KAL3095850.1"/>
    <property type="molecule type" value="Genomic_DNA"/>
</dbReference>
<dbReference type="Pfam" id="PF10320">
    <property type="entry name" value="7TM_GPCR_Srsx"/>
    <property type="match status" value="1"/>
</dbReference>
<keyword evidence="1" id="KW-0812">Transmembrane</keyword>
<feature type="transmembrane region" description="Helical" evidence="1">
    <location>
        <begin position="128"/>
        <end position="148"/>
    </location>
</feature>
<keyword evidence="1" id="KW-0472">Membrane</keyword>
<sequence>MVSSYNASADVWFQYFASDGSQWLLLLAVYGFRAQFATVGILFNFGIVYLTLKSNGFSLVLDLSYYTSFLVVLSGTKFIRYGHCFWLLIVPCLLGDMAELTMVFTGLDRLSSVLFPLWYRKRNVKCHLIVVWLILFSYAIYDFIINFIDYLSSKEMYNLIKLN</sequence>
<protein>
    <recommendedName>
        <fullName evidence="4">G-protein coupled receptors family 1 profile domain-containing protein</fullName>
    </recommendedName>
</protein>